<evidence type="ECO:0000259" key="1">
    <source>
        <dbReference type="Pfam" id="PF00326"/>
    </source>
</evidence>
<dbReference type="EMBL" id="CP048711">
    <property type="protein sequence ID" value="QIB67012.1"/>
    <property type="molecule type" value="Genomic_DNA"/>
</dbReference>
<sequence>MVVVDGRGTPLRSKAFSDAGYLAFADTCLDDHVAVLRQLCGRDPALDGERIGIYGHSFGGYTSARAILRHPDVYKVAFSTAGIHNLHAIYNGIASITEPPDYGGGLNYRPDHAAIPHNYRELDTALLAGNLRGKLMLVYSDLDENAFPAMTLQLCDALNRANRSYDLLYLPNRTHYFTAEPYLVRRMWDYFVEHLMSETPPLTT</sequence>
<gene>
    <name evidence="2" type="ORF">G3T16_18065</name>
</gene>
<keyword evidence="3" id="KW-1185">Reference proteome</keyword>
<organism evidence="2 3">
    <name type="scientific">Kineobactrum salinum</name>
    <dbReference type="NCBI Taxonomy" id="2708301"/>
    <lineage>
        <taxon>Bacteria</taxon>
        <taxon>Pseudomonadati</taxon>
        <taxon>Pseudomonadota</taxon>
        <taxon>Gammaproteobacteria</taxon>
        <taxon>Cellvibrionales</taxon>
        <taxon>Halieaceae</taxon>
        <taxon>Kineobactrum</taxon>
    </lineage>
</organism>
<dbReference type="Proteomes" id="UP000477680">
    <property type="component" value="Chromosome"/>
</dbReference>
<dbReference type="PANTHER" id="PTHR11731">
    <property type="entry name" value="PROTEASE FAMILY S9B,C DIPEPTIDYL-PEPTIDASE IV-RELATED"/>
    <property type="match status" value="1"/>
</dbReference>
<dbReference type="InterPro" id="IPR001375">
    <property type="entry name" value="Peptidase_S9_cat"/>
</dbReference>
<protein>
    <submittedName>
        <fullName evidence="2">Prolyl oligopeptidase family serine peptidase</fullName>
    </submittedName>
</protein>
<dbReference type="InterPro" id="IPR029058">
    <property type="entry name" value="AB_hydrolase_fold"/>
</dbReference>
<dbReference type="SUPFAM" id="SSF53474">
    <property type="entry name" value="alpha/beta-Hydrolases"/>
    <property type="match status" value="1"/>
</dbReference>
<evidence type="ECO:0000313" key="2">
    <source>
        <dbReference type="EMBL" id="QIB67012.1"/>
    </source>
</evidence>
<dbReference type="GO" id="GO:0006508">
    <property type="term" value="P:proteolysis"/>
    <property type="evidence" value="ECO:0007669"/>
    <property type="project" value="InterPro"/>
</dbReference>
<accession>A0A6C0U4E6</accession>
<dbReference type="Pfam" id="PF00326">
    <property type="entry name" value="Peptidase_S9"/>
    <property type="match status" value="1"/>
</dbReference>
<proteinExistence type="predicted"/>
<dbReference type="PANTHER" id="PTHR11731:SF118">
    <property type="entry name" value="BLR1971 PROTEIN"/>
    <property type="match status" value="1"/>
</dbReference>
<dbReference type="Gene3D" id="3.40.50.1820">
    <property type="entry name" value="alpha/beta hydrolase"/>
    <property type="match status" value="1"/>
</dbReference>
<dbReference type="GO" id="GO:0008236">
    <property type="term" value="F:serine-type peptidase activity"/>
    <property type="evidence" value="ECO:0007669"/>
    <property type="project" value="InterPro"/>
</dbReference>
<dbReference type="KEGG" id="kim:G3T16_18065"/>
<dbReference type="InterPro" id="IPR050278">
    <property type="entry name" value="Serine_Prot_S9B/DPPIV"/>
</dbReference>
<reference evidence="2 3" key="1">
    <citation type="submission" date="2020-02" db="EMBL/GenBank/DDBJ databases">
        <title>Genome sequencing for Kineobactrum sp. M2.</title>
        <authorList>
            <person name="Park S.-J."/>
        </authorList>
    </citation>
    <scope>NUCLEOTIDE SEQUENCE [LARGE SCALE GENOMIC DNA]</scope>
    <source>
        <strain evidence="2 3">M2</strain>
    </source>
</reference>
<name>A0A6C0U4E6_9GAMM</name>
<dbReference type="AlphaFoldDB" id="A0A6C0U4E6"/>
<feature type="domain" description="Peptidase S9 prolyl oligopeptidase catalytic" evidence="1">
    <location>
        <begin position="2"/>
        <end position="195"/>
    </location>
</feature>
<evidence type="ECO:0000313" key="3">
    <source>
        <dbReference type="Proteomes" id="UP000477680"/>
    </source>
</evidence>